<keyword evidence="4" id="KW-1185">Reference proteome</keyword>
<dbReference type="AlphaFoldDB" id="A0AAD5W4X1"/>
<accession>A0AAD5W4X1</accession>
<feature type="compositionally biased region" description="Basic and acidic residues" evidence="1">
    <location>
        <begin position="563"/>
        <end position="573"/>
    </location>
</feature>
<gene>
    <name evidence="3" type="ORF">NP233_g2107</name>
</gene>
<proteinExistence type="predicted"/>
<evidence type="ECO:0000313" key="4">
    <source>
        <dbReference type="Proteomes" id="UP001213000"/>
    </source>
</evidence>
<reference evidence="3" key="1">
    <citation type="submission" date="2022-07" db="EMBL/GenBank/DDBJ databases">
        <title>Genome Sequence of Leucocoprinus birnbaumii.</title>
        <authorList>
            <person name="Buettner E."/>
        </authorList>
    </citation>
    <scope>NUCLEOTIDE SEQUENCE</scope>
    <source>
        <strain evidence="3">VT141</strain>
    </source>
</reference>
<feature type="region of interest" description="Disordered" evidence="1">
    <location>
        <begin position="563"/>
        <end position="591"/>
    </location>
</feature>
<dbReference type="EMBL" id="JANIEX010000086">
    <property type="protein sequence ID" value="KAJ3573931.1"/>
    <property type="molecule type" value="Genomic_DNA"/>
</dbReference>
<dbReference type="Pfam" id="PF12902">
    <property type="entry name" value="Ferritin-like"/>
    <property type="match status" value="1"/>
</dbReference>
<evidence type="ECO:0000259" key="2">
    <source>
        <dbReference type="Pfam" id="PF12902"/>
    </source>
</evidence>
<protein>
    <recommendedName>
        <fullName evidence="2">Iminophenyl-pyruvate dimer synthase domain-containing protein</fullName>
    </recommendedName>
</protein>
<name>A0AAD5W4X1_9AGAR</name>
<dbReference type="InterPro" id="IPR012347">
    <property type="entry name" value="Ferritin-like"/>
</dbReference>
<feature type="domain" description="Iminophenyl-pyruvate dimer synthase" evidence="2">
    <location>
        <begin position="197"/>
        <end position="388"/>
    </location>
</feature>
<organism evidence="3 4">
    <name type="scientific">Leucocoprinus birnbaumii</name>
    <dbReference type="NCBI Taxonomy" id="56174"/>
    <lineage>
        <taxon>Eukaryota</taxon>
        <taxon>Fungi</taxon>
        <taxon>Dikarya</taxon>
        <taxon>Basidiomycota</taxon>
        <taxon>Agaricomycotina</taxon>
        <taxon>Agaricomycetes</taxon>
        <taxon>Agaricomycetidae</taxon>
        <taxon>Agaricales</taxon>
        <taxon>Agaricineae</taxon>
        <taxon>Agaricaceae</taxon>
        <taxon>Leucocoprinus</taxon>
    </lineage>
</organism>
<dbReference type="Gene3D" id="1.20.1260.10">
    <property type="match status" value="1"/>
</dbReference>
<dbReference type="PANTHER" id="PTHR34400:SF4">
    <property type="entry name" value="MEMBRANE PROTEIN"/>
    <property type="match status" value="1"/>
</dbReference>
<dbReference type="Proteomes" id="UP001213000">
    <property type="component" value="Unassembled WGS sequence"/>
</dbReference>
<comment type="caution">
    <text evidence="3">The sequence shown here is derived from an EMBL/GenBank/DDBJ whole genome shotgun (WGS) entry which is preliminary data.</text>
</comment>
<dbReference type="PANTHER" id="PTHR34400">
    <property type="match status" value="1"/>
</dbReference>
<dbReference type="InterPro" id="IPR026820">
    <property type="entry name" value="VioB/RebD_dom"/>
</dbReference>
<evidence type="ECO:0000256" key="1">
    <source>
        <dbReference type="SAM" id="MobiDB-lite"/>
    </source>
</evidence>
<evidence type="ECO:0000313" key="3">
    <source>
        <dbReference type="EMBL" id="KAJ3573931.1"/>
    </source>
</evidence>
<sequence>MASVPPVPLTSFHPSFCQGNVPETRVDSEALRKLREADAQTVSLALEALDRDSSAELPPELAGLMERLPASLLPPGLDIPSVLANWKLASTEEAKVLLSSLNVLATFFGDGPNFPPIDTDLDPDSDDGLSSFETGIEGTGAEVGRRDPDSLDQKLALLEMEPAGFVKDDVEPEPPRPSGQAIRDYHLRSVIKRAQFGLMIELSTIPPYLYAMYSIKPLGEHNVRARELIRVILQQEMLHLSLSGNLMAALGGLPRLYDPRVVPQYPGYVLCSQSKVHLEALTPSALERFVRIESPETIDQPTAYLASDYRTIGAFYDDLIERIRHLPDSQFKKSMKRQFDGKDFFNSEILFPITNRITAQRALDIIVEQGEGNLNAEDSHYEVFKNLLSGPPCDVYNVRTDPQTEHYKPRNYPNPRGYIHQLCLSFDAAYCYLLQTIEQVWRTNTPGRLTLLRNIHSIMSSVLTPLAEILVHQELTLKGPDGKFLHAAPCFNYYPMVNGIAAPALSPRQLHQALVEEVKNALAAFPTRRDPNMKTEAINVAKKVSDAADRAAIVAKAAAKDTAQKAADTKKTADAANKAVNPGPDDPRLSTEAKVAATEKAAADAKKVTDAAAASSEASSIFATVEEIRKRTGELQVALEVTGADHNDLAARIGQQALRFADQTVAIAEVARRMGFKADAEAAEREAKAARDAGIQIHRDRQRVIEKATLARLLSYIKGSLAPPPSTTPSA</sequence>